<evidence type="ECO:0008006" key="4">
    <source>
        <dbReference type="Google" id="ProtNLM"/>
    </source>
</evidence>
<dbReference type="Gene3D" id="2.40.10.10">
    <property type="entry name" value="Trypsin-like serine proteases"/>
    <property type="match status" value="1"/>
</dbReference>
<dbReference type="InterPro" id="IPR043504">
    <property type="entry name" value="Peptidase_S1_PA_chymotrypsin"/>
</dbReference>
<feature type="transmembrane region" description="Helical" evidence="2">
    <location>
        <begin position="41"/>
        <end position="60"/>
    </location>
</feature>
<reference evidence="3" key="1">
    <citation type="submission" date="2020-11" db="EMBL/GenBank/DDBJ databases">
        <title>RNA virus dark matter in the feces of wild birds.</title>
        <authorList>
            <person name="Lu X."/>
            <person name="Yang X.S."/>
            <person name="Zhang W."/>
        </authorList>
    </citation>
    <scope>NUCLEOTIDE SEQUENCE</scope>
    <source>
        <strain evidence="3">Woodpecker139con72</strain>
    </source>
</reference>
<keyword evidence="2" id="KW-0472">Membrane</keyword>
<dbReference type="EMBL" id="MW239341">
    <property type="protein sequence ID" value="UGO57337.1"/>
    <property type="molecule type" value="Genomic_RNA"/>
</dbReference>
<name>A0A8K1U484_9VIRU</name>
<protein>
    <recommendedName>
        <fullName evidence="4">Serine protease</fullName>
    </recommendedName>
</protein>
<dbReference type="InterPro" id="IPR009003">
    <property type="entry name" value="Peptidase_S1_PA"/>
</dbReference>
<organism evidence="3">
    <name type="scientific">Riboviria sp</name>
    <dbReference type="NCBI Taxonomy" id="2585031"/>
    <lineage>
        <taxon>Viruses</taxon>
        <taxon>Riboviria</taxon>
    </lineage>
</organism>
<keyword evidence="2" id="KW-1133">Transmembrane helix</keyword>
<dbReference type="SUPFAM" id="SSF50494">
    <property type="entry name" value="Trypsin-like serine proteases"/>
    <property type="match status" value="1"/>
</dbReference>
<sequence length="451" mass="49889">MYSTATDYVQRVVAGFADATPDPAPVTEFPPPLNCGNPNKWFWMYLALTLPMMLHWYYQAALMAVRAVRRATDGAIALFSLPASRPPIPLRSYSQLPQYGTPESYRAGSEPFPGQLPTCQAHVYVDNGNGPEINGSGWRHGNHFVTAYHVVQGAQNVYLARPDTQPIFLGNAPKYVQADDDIAVFDLSPRVVHHLGLSSAKIDSDIDGFVRTTGIGKTSTTTGRLQPTDHFGMLEYTGTTHPGYSGSPYMVGVNTVVAMHLSGGQRNVAVSADYVATWLERLENGDVVAPVISPEKKKRKRLDNDWYGTIDPGQTITARKSPGDPAHYEVRMGTKYYYIDADEMSELKRASDRNGANLSFQGKAPWRTDDDEKRNRKYECAQDDFLDLGSSTSDSAAVSLGRLIVQQSTLLSQQTSMLLEVQESMKSLPFRTSRHLSRRALSNEALSRVKK</sequence>
<evidence type="ECO:0000256" key="2">
    <source>
        <dbReference type="SAM" id="Phobius"/>
    </source>
</evidence>
<accession>A0A8K1U484</accession>
<keyword evidence="2" id="KW-0812">Transmembrane</keyword>
<evidence type="ECO:0000313" key="3">
    <source>
        <dbReference type="EMBL" id="UGO57337.1"/>
    </source>
</evidence>
<evidence type="ECO:0000256" key="1">
    <source>
        <dbReference type="ARBA" id="ARBA00022801"/>
    </source>
</evidence>
<dbReference type="GO" id="GO:0016787">
    <property type="term" value="F:hydrolase activity"/>
    <property type="evidence" value="ECO:0007669"/>
    <property type="project" value="UniProtKB-KW"/>
</dbReference>
<proteinExistence type="predicted"/>
<keyword evidence="1" id="KW-0378">Hydrolase</keyword>